<dbReference type="Pfam" id="PF00149">
    <property type="entry name" value="Metallophos"/>
    <property type="match status" value="1"/>
</dbReference>
<dbReference type="Proteomes" id="UP000466586">
    <property type="component" value="Unassembled WGS sequence"/>
</dbReference>
<dbReference type="GO" id="GO:0016787">
    <property type="term" value="F:hydrolase activity"/>
    <property type="evidence" value="ECO:0007669"/>
    <property type="project" value="InterPro"/>
</dbReference>
<dbReference type="PROSITE" id="PS51257">
    <property type="entry name" value="PROKAR_LIPOPROTEIN"/>
    <property type="match status" value="1"/>
</dbReference>
<evidence type="ECO:0000313" key="3">
    <source>
        <dbReference type="EMBL" id="MXV52324.1"/>
    </source>
</evidence>
<dbReference type="InterPro" id="IPR029052">
    <property type="entry name" value="Metallo-depent_PP-like"/>
</dbReference>
<reference evidence="3 4" key="1">
    <citation type="submission" date="2019-11" db="EMBL/GenBank/DDBJ databases">
        <title>Pedobacter sp. HMF7647 Genome sequencing and assembly.</title>
        <authorList>
            <person name="Kang H."/>
            <person name="Kim H."/>
            <person name="Joh K."/>
        </authorList>
    </citation>
    <scope>NUCLEOTIDE SEQUENCE [LARGE SCALE GENOMIC DNA]</scope>
    <source>
        <strain evidence="3 4">HMF7647</strain>
    </source>
</reference>
<keyword evidence="1" id="KW-0732">Signal</keyword>
<protein>
    <submittedName>
        <fullName evidence="3">Metallophosphoesterase</fullName>
    </submittedName>
</protein>
<dbReference type="InterPro" id="IPR051918">
    <property type="entry name" value="STPP_CPPED1"/>
</dbReference>
<organism evidence="3 4">
    <name type="scientific">Hufsiella arboris</name>
    <dbReference type="NCBI Taxonomy" id="2695275"/>
    <lineage>
        <taxon>Bacteria</taxon>
        <taxon>Pseudomonadati</taxon>
        <taxon>Bacteroidota</taxon>
        <taxon>Sphingobacteriia</taxon>
        <taxon>Sphingobacteriales</taxon>
        <taxon>Sphingobacteriaceae</taxon>
        <taxon>Hufsiella</taxon>
    </lineage>
</organism>
<proteinExistence type="predicted"/>
<dbReference type="AlphaFoldDB" id="A0A7K1YCL8"/>
<dbReference type="Gene3D" id="3.60.21.10">
    <property type="match status" value="1"/>
</dbReference>
<accession>A0A7K1YCL8</accession>
<sequence>MICGVRFLLLSLFLLSGCDAFEYSPNVAFDNNSPRDINAKNLQKLLTVNNDDTIKIALTGDTQRSYEQTAAFVDKLNSIPNIDFVFLAGDISDFGLLQEMKWVNDYYSKLKVPYFGVIGNHDRVANGKEVFINMYGPVNYSFVFDGVKFVCYDSNGRESNFDGTTPDIEWIQNELKPQAGVNNFVTVCHVPAGDGDFDPTLFVRYGKVLDTTPGLLASLNAHKHKSGVYYPYGDNIPYIITSAIQHREFTIIKIFNGQLNYEFIDY</sequence>
<dbReference type="InterPro" id="IPR004843">
    <property type="entry name" value="Calcineurin-like_PHP"/>
</dbReference>
<feature type="signal peptide" evidence="1">
    <location>
        <begin position="1"/>
        <end position="20"/>
    </location>
</feature>
<dbReference type="RefSeq" id="WP_160845497.1">
    <property type="nucleotide sequence ID" value="NZ_WVHT01000007.1"/>
</dbReference>
<dbReference type="SUPFAM" id="SSF56300">
    <property type="entry name" value="Metallo-dependent phosphatases"/>
    <property type="match status" value="1"/>
</dbReference>
<name>A0A7K1YCL8_9SPHI</name>
<dbReference type="PANTHER" id="PTHR43143:SF1">
    <property type="entry name" value="SERINE_THREONINE-PROTEIN PHOSPHATASE CPPED1"/>
    <property type="match status" value="1"/>
</dbReference>
<evidence type="ECO:0000259" key="2">
    <source>
        <dbReference type="Pfam" id="PF00149"/>
    </source>
</evidence>
<dbReference type="EMBL" id="WVHT01000007">
    <property type="protein sequence ID" value="MXV52324.1"/>
    <property type="molecule type" value="Genomic_DNA"/>
</dbReference>
<dbReference type="PANTHER" id="PTHR43143">
    <property type="entry name" value="METALLOPHOSPHOESTERASE, CALCINEURIN SUPERFAMILY"/>
    <property type="match status" value="1"/>
</dbReference>
<evidence type="ECO:0000313" key="4">
    <source>
        <dbReference type="Proteomes" id="UP000466586"/>
    </source>
</evidence>
<feature type="domain" description="Calcineurin-like phosphoesterase" evidence="2">
    <location>
        <begin position="54"/>
        <end position="203"/>
    </location>
</feature>
<gene>
    <name evidence="3" type="ORF">GS399_15215</name>
</gene>
<comment type="caution">
    <text evidence="3">The sequence shown here is derived from an EMBL/GenBank/DDBJ whole genome shotgun (WGS) entry which is preliminary data.</text>
</comment>
<evidence type="ECO:0000256" key="1">
    <source>
        <dbReference type="SAM" id="SignalP"/>
    </source>
</evidence>
<keyword evidence="4" id="KW-1185">Reference proteome</keyword>
<feature type="chain" id="PRO_5029761596" evidence="1">
    <location>
        <begin position="21"/>
        <end position="266"/>
    </location>
</feature>